<protein>
    <submittedName>
        <fullName evidence="3">Integrase</fullName>
    </submittedName>
</protein>
<sequence>MKDATTPGTPLSAEQIKVMLSELLRNELGRIISEQDRGAEDIDALDARIAQLEAQADAVRHAARQNDFSDIEPAVRRGAEKFGVALPDALPPALGRRAADLLRELHALEARALDGFDARTEAEPLVARHSALPVDDFVENEPVLLSAAWEKTFELYPSKSMRGNLNAIGKLATAFFGDAPVSMLTKDRQKEFFVWASRLPRSHGKTHGKNRFHPLRPKTQEAKYSRTKSDEIAEADAQDELVMEEIRWMDGLSDSEKRALLADRLVPRLTFQTLHRYRDSLNRLFRAAEELGCGDVPQTISYKDVQRAVNAAAPDDELYVRVTKSKIRMPWSEEHLAAFLTGPLYSGCASLSRRWKPGSVIIRDAFYWVPLIVLTIGSRIEEVLLLKRKNIILRNGVYCFTLNRESDQTGKTEDAQRVVPVPQLLLDLGFIDWWKTLDADHGPLLFPDAVSRASTHDVVGPFSKALNIILGHLGLRNFDEDFYAMRKTFSSMLNDKKVPENERQALAGHKRGSVINLHYTAHRTKNLKAAIDKADFQLEISFSEPHGFPVIAGCGLSTGDAIAVDVVLGEDGEAASVRVSKVDDGEDVETYDLVDPQTGEKLPPDAVLKVASRFRDRVDGHRLVLPKAPIRRQAVEHLHALG</sequence>
<keyword evidence="4" id="KW-1185">Reference proteome</keyword>
<evidence type="ECO:0000256" key="2">
    <source>
        <dbReference type="SAM" id="Coils"/>
    </source>
</evidence>
<dbReference type="GO" id="GO:0006310">
    <property type="term" value="P:DNA recombination"/>
    <property type="evidence" value="ECO:0007669"/>
    <property type="project" value="UniProtKB-KW"/>
</dbReference>
<dbReference type="EMBL" id="WTUX01000019">
    <property type="protein sequence ID" value="MZR14593.1"/>
    <property type="molecule type" value="Genomic_DNA"/>
</dbReference>
<comment type="caution">
    <text evidence="3">The sequence shown here is derived from an EMBL/GenBank/DDBJ whole genome shotgun (WGS) entry which is preliminary data.</text>
</comment>
<dbReference type="GO" id="GO:0003677">
    <property type="term" value="F:DNA binding"/>
    <property type="evidence" value="ECO:0007669"/>
    <property type="project" value="InterPro"/>
</dbReference>
<dbReference type="RefSeq" id="WP_161352703.1">
    <property type="nucleotide sequence ID" value="NZ_WTUX01000019.1"/>
</dbReference>
<accession>A0A845M9T5</accession>
<keyword evidence="1" id="KW-0233">DNA recombination</keyword>
<dbReference type="Gene3D" id="1.10.443.10">
    <property type="entry name" value="Intergrase catalytic core"/>
    <property type="match status" value="1"/>
</dbReference>
<dbReference type="AlphaFoldDB" id="A0A845M9T5"/>
<dbReference type="InterPro" id="IPR011010">
    <property type="entry name" value="DNA_brk_join_enz"/>
</dbReference>
<proteinExistence type="predicted"/>
<name>A0A845M9T5_9RHOB</name>
<dbReference type="SUPFAM" id="SSF56349">
    <property type="entry name" value="DNA breaking-rejoining enzymes"/>
    <property type="match status" value="1"/>
</dbReference>
<keyword evidence="2" id="KW-0175">Coiled coil</keyword>
<dbReference type="Proteomes" id="UP000467322">
    <property type="component" value="Unassembled WGS sequence"/>
</dbReference>
<dbReference type="InterPro" id="IPR013762">
    <property type="entry name" value="Integrase-like_cat_sf"/>
</dbReference>
<evidence type="ECO:0000313" key="4">
    <source>
        <dbReference type="Proteomes" id="UP000467322"/>
    </source>
</evidence>
<reference evidence="3 4" key="1">
    <citation type="submission" date="2019-12" db="EMBL/GenBank/DDBJ databases">
        <title>Maritimibacter sp. nov. sp. isolated from sea sand.</title>
        <authorList>
            <person name="Kim J."/>
            <person name="Jeong S.E."/>
            <person name="Jung H.S."/>
            <person name="Jeon C.O."/>
        </authorList>
    </citation>
    <scope>NUCLEOTIDE SEQUENCE [LARGE SCALE GENOMIC DNA]</scope>
    <source>
        <strain evidence="3 4">DP07</strain>
    </source>
</reference>
<feature type="coiled-coil region" evidence="2">
    <location>
        <begin position="35"/>
        <end position="62"/>
    </location>
</feature>
<evidence type="ECO:0000256" key="1">
    <source>
        <dbReference type="ARBA" id="ARBA00023172"/>
    </source>
</evidence>
<dbReference type="GO" id="GO:0015074">
    <property type="term" value="P:DNA integration"/>
    <property type="evidence" value="ECO:0007669"/>
    <property type="project" value="InterPro"/>
</dbReference>
<evidence type="ECO:0000313" key="3">
    <source>
        <dbReference type="EMBL" id="MZR14593.1"/>
    </source>
</evidence>
<gene>
    <name evidence="3" type="ORF">GQE99_16355</name>
</gene>
<organism evidence="3 4">
    <name type="scientific">Maritimibacter harenae</name>
    <dbReference type="NCBI Taxonomy" id="2606218"/>
    <lineage>
        <taxon>Bacteria</taxon>
        <taxon>Pseudomonadati</taxon>
        <taxon>Pseudomonadota</taxon>
        <taxon>Alphaproteobacteria</taxon>
        <taxon>Rhodobacterales</taxon>
        <taxon>Roseobacteraceae</taxon>
        <taxon>Maritimibacter</taxon>
    </lineage>
</organism>